<feature type="compositionally biased region" description="Polar residues" evidence="1">
    <location>
        <begin position="182"/>
        <end position="211"/>
    </location>
</feature>
<accession>A0A9P4IBG4</accession>
<feature type="region of interest" description="Disordered" evidence="1">
    <location>
        <begin position="176"/>
        <end position="232"/>
    </location>
</feature>
<sequence>FCTLHSTLPSPTQDTWLLHRDVLHALIVPVVALYHRTALLAEAALCSSRPEDFEIAYRADARSAFISLQCFVHEEEQWCYSRGCPACTTLHTLETESTIRLAITAALLAESSESPEGTGVPSLASFLPALQCATEADPFWGPQFWEHHHGKASALRDSIHALIQQASELEALVLSPRPGRSPVQSPDRSPTKSKTLNFELRTASSPTNTRSSDCEDGKSLPRLSPSPLAKQQLRLDREQRALVSRAVWQVYSAVAMPAAER</sequence>
<feature type="non-terminal residue" evidence="2">
    <location>
        <position position="261"/>
    </location>
</feature>
<dbReference type="OrthoDB" id="5272500at2759"/>
<reference evidence="2" key="1">
    <citation type="journal article" date="2020" name="Stud. Mycol.">
        <title>101 Dothideomycetes genomes: a test case for predicting lifestyles and emergence of pathogens.</title>
        <authorList>
            <person name="Haridas S."/>
            <person name="Albert R."/>
            <person name="Binder M."/>
            <person name="Bloem J."/>
            <person name="Labutti K."/>
            <person name="Salamov A."/>
            <person name="Andreopoulos B."/>
            <person name="Baker S."/>
            <person name="Barry K."/>
            <person name="Bills G."/>
            <person name="Bluhm B."/>
            <person name="Cannon C."/>
            <person name="Castanera R."/>
            <person name="Culley D."/>
            <person name="Daum C."/>
            <person name="Ezra D."/>
            <person name="Gonzalez J."/>
            <person name="Henrissat B."/>
            <person name="Kuo A."/>
            <person name="Liang C."/>
            <person name="Lipzen A."/>
            <person name="Lutzoni F."/>
            <person name="Magnuson J."/>
            <person name="Mondo S."/>
            <person name="Nolan M."/>
            <person name="Ohm R."/>
            <person name="Pangilinan J."/>
            <person name="Park H.-J."/>
            <person name="Ramirez L."/>
            <person name="Alfaro M."/>
            <person name="Sun H."/>
            <person name="Tritt A."/>
            <person name="Yoshinaga Y."/>
            <person name="Zwiers L.-H."/>
            <person name="Turgeon B."/>
            <person name="Goodwin S."/>
            <person name="Spatafora J."/>
            <person name="Crous P."/>
            <person name="Grigoriev I."/>
        </authorList>
    </citation>
    <scope>NUCLEOTIDE SEQUENCE</scope>
    <source>
        <strain evidence="2">CBS 133067</strain>
    </source>
</reference>
<proteinExistence type="predicted"/>
<evidence type="ECO:0000313" key="2">
    <source>
        <dbReference type="EMBL" id="KAF2095507.1"/>
    </source>
</evidence>
<evidence type="ECO:0000313" key="3">
    <source>
        <dbReference type="Proteomes" id="UP000799772"/>
    </source>
</evidence>
<name>A0A9P4IBG4_9PEZI</name>
<protein>
    <submittedName>
        <fullName evidence="2">Uncharacterized protein</fullName>
    </submittedName>
</protein>
<dbReference type="EMBL" id="ML978131">
    <property type="protein sequence ID" value="KAF2095507.1"/>
    <property type="molecule type" value="Genomic_DNA"/>
</dbReference>
<dbReference type="AlphaFoldDB" id="A0A9P4IBG4"/>
<keyword evidence="3" id="KW-1185">Reference proteome</keyword>
<gene>
    <name evidence="2" type="ORF">NA57DRAFT_27043</name>
</gene>
<feature type="non-terminal residue" evidence="2">
    <location>
        <position position="1"/>
    </location>
</feature>
<comment type="caution">
    <text evidence="2">The sequence shown here is derived from an EMBL/GenBank/DDBJ whole genome shotgun (WGS) entry which is preliminary data.</text>
</comment>
<evidence type="ECO:0000256" key="1">
    <source>
        <dbReference type="SAM" id="MobiDB-lite"/>
    </source>
</evidence>
<dbReference type="Proteomes" id="UP000799772">
    <property type="component" value="Unassembled WGS sequence"/>
</dbReference>
<organism evidence="2 3">
    <name type="scientific">Rhizodiscina lignyota</name>
    <dbReference type="NCBI Taxonomy" id="1504668"/>
    <lineage>
        <taxon>Eukaryota</taxon>
        <taxon>Fungi</taxon>
        <taxon>Dikarya</taxon>
        <taxon>Ascomycota</taxon>
        <taxon>Pezizomycotina</taxon>
        <taxon>Dothideomycetes</taxon>
        <taxon>Pleosporomycetidae</taxon>
        <taxon>Aulographales</taxon>
        <taxon>Rhizodiscinaceae</taxon>
        <taxon>Rhizodiscina</taxon>
    </lineage>
</organism>